<evidence type="ECO:0000256" key="11">
    <source>
        <dbReference type="NCBIfam" id="TIGR00560"/>
    </source>
</evidence>
<evidence type="ECO:0000313" key="15">
    <source>
        <dbReference type="Proteomes" id="UP000001589"/>
    </source>
</evidence>
<dbReference type="Pfam" id="PF01066">
    <property type="entry name" value="CDP-OH_P_transf"/>
    <property type="match status" value="1"/>
</dbReference>
<feature type="transmembrane region" description="Helical" evidence="13">
    <location>
        <begin position="80"/>
        <end position="105"/>
    </location>
</feature>
<keyword evidence="9" id="KW-0594">Phospholipid biosynthesis</keyword>
<dbReference type="GeneID" id="60200917"/>
<keyword evidence="3" id="KW-0444">Lipid biosynthesis</keyword>
<protein>
    <recommendedName>
        <fullName evidence="11">CDP-diacylglycerol--glycerol-3-phosphate 3-phosphatidyltransferase</fullName>
        <ecNumber evidence="11">2.7.8.5</ecNumber>
    </recommendedName>
</protein>
<comment type="subcellular location">
    <subcellularLocation>
        <location evidence="1">Membrane</location>
        <topology evidence="1">Multi-pass membrane protein</topology>
    </subcellularLocation>
</comment>
<dbReference type="InterPro" id="IPR000462">
    <property type="entry name" value="CDP-OH_P_trans"/>
</dbReference>
<evidence type="ECO:0000256" key="3">
    <source>
        <dbReference type="ARBA" id="ARBA00022516"/>
    </source>
</evidence>
<dbReference type="GO" id="GO:0016020">
    <property type="term" value="C:membrane"/>
    <property type="evidence" value="ECO:0007669"/>
    <property type="project" value="UniProtKB-SubCell"/>
</dbReference>
<evidence type="ECO:0000256" key="6">
    <source>
        <dbReference type="ARBA" id="ARBA00022989"/>
    </source>
</evidence>
<evidence type="ECO:0000256" key="10">
    <source>
        <dbReference type="ARBA" id="ARBA00023264"/>
    </source>
</evidence>
<dbReference type="STRING" id="167542.P9515_07831"/>
<feature type="transmembrane region" description="Helical" evidence="13">
    <location>
        <begin position="126"/>
        <end position="143"/>
    </location>
</feature>
<dbReference type="AlphaFoldDB" id="A2BW31"/>
<dbReference type="PANTHER" id="PTHR14269">
    <property type="entry name" value="CDP-DIACYLGLYCEROL--GLYCEROL-3-PHOSPHATE 3-PHOSPHATIDYLTRANSFERASE-RELATED"/>
    <property type="match status" value="1"/>
</dbReference>
<dbReference type="GO" id="GO:0046474">
    <property type="term" value="P:glycerophospholipid biosynthetic process"/>
    <property type="evidence" value="ECO:0007669"/>
    <property type="project" value="TreeGrafter"/>
</dbReference>
<dbReference type="EC" id="2.7.8.5" evidence="11"/>
<proteinExistence type="inferred from homology"/>
<dbReference type="HOGENOM" id="CLU_051314_2_2_3"/>
<dbReference type="InterPro" id="IPR004570">
    <property type="entry name" value="Phosphatidylglycerol_P_synth"/>
</dbReference>
<evidence type="ECO:0000256" key="1">
    <source>
        <dbReference type="ARBA" id="ARBA00004141"/>
    </source>
</evidence>
<gene>
    <name evidence="14" type="primary">pgsA</name>
    <name evidence="14" type="ordered locus">P9515_07831</name>
</gene>
<dbReference type="InterPro" id="IPR043130">
    <property type="entry name" value="CDP-OH_PTrfase_TM_dom"/>
</dbReference>
<keyword evidence="7" id="KW-0443">Lipid metabolism</keyword>
<evidence type="ECO:0000256" key="2">
    <source>
        <dbReference type="ARBA" id="ARBA00010441"/>
    </source>
</evidence>
<evidence type="ECO:0000256" key="8">
    <source>
        <dbReference type="ARBA" id="ARBA00023136"/>
    </source>
</evidence>
<accession>A2BW31</accession>
<keyword evidence="6 13" id="KW-1133">Transmembrane helix</keyword>
<keyword evidence="10" id="KW-1208">Phospholipid metabolism</keyword>
<dbReference type="InterPro" id="IPR050324">
    <property type="entry name" value="CDP-alcohol_PTase-I"/>
</dbReference>
<dbReference type="NCBIfam" id="TIGR00560">
    <property type="entry name" value="pgsA"/>
    <property type="match status" value="1"/>
</dbReference>
<dbReference type="KEGG" id="pmc:P9515_07831"/>
<dbReference type="PANTHER" id="PTHR14269:SF62">
    <property type="entry name" value="CDP-DIACYLGLYCEROL--GLYCEROL-3-PHOSPHATE 3-PHOSPHATIDYLTRANSFERASE 1, CHLOROPLASTIC"/>
    <property type="match status" value="1"/>
</dbReference>
<sequence length="180" mass="21034">MLNKNKIFKRFYLNIPNILTISRLFLVFPLILFLELTKTKFVFALIVLGGITDYYDGFFARKLNLKTKFGAILDPLSDKIFLLIPLIWLCKIKLIPFWSLSIILFRELIISALRTRIKDGLPASQLGKYKTVSFFISLLLFFLPFEIDSFSNLGIIFYWLGFILSLITLIDYLRAKKNFI</sequence>
<keyword evidence="8 13" id="KW-0472">Membrane</keyword>
<dbReference type="InterPro" id="IPR048254">
    <property type="entry name" value="CDP_ALCOHOL_P_TRANSF_CS"/>
</dbReference>
<comment type="similarity">
    <text evidence="2 12">Belongs to the CDP-alcohol phosphatidyltransferase class-I family.</text>
</comment>
<evidence type="ECO:0000313" key="14">
    <source>
        <dbReference type="EMBL" id="ABM71992.1"/>
    </source>
</evidence>
<dbReference type="GO" id="GO:0008444">
    <property type="term" value="F:CDP-diacylglycerol-glycerol-3-phosphate 3-phosphatidyltransferase activity"/>
    <property type="evidence" value="ECO:0007669"/>
    <property type="project" value="UniProtKB-UniRule"/>
</dbReference>
<dbReference type="EMBL" id="CP000552">
    <property type="protein sequence ID" value="ABM71992.1"/>
    <property type="molecule type" value="Genomic_DNA"/>
</dbReference>
<dbReference type="PROSITE" id="PS00379">
    <property type="entry name" value="CDP_ALCOHOL_P_TRANSF"/>
    <property type="match status" value="1"/>
</dbReference>
<feature type="transmembrane region" description="Helical" evidence="13">
    <location>
        <begin position="155"/>
        <end position="173"/>
    </location>
</feature>
<evidence type="ECO:0000256" key="13">
    <source>
        <dbReference type="SAM" id="Phobius"/>
    </source>
</evidence>
<evidence type="ECO:0000256" key="9">
    <source>
        <dbReference type="ARBA" id="ARBA00023209"/>
    </source>
</evidence>
<evidence type="ECO:0000256" key="4">
    <source>
        <dbReference type="ARBA" id="ARBA00022679"/>
    </source>
</evidence>
<dbReference type="Proteomes" id="UP000001589">
    <property type="component" value="Chromosome"/>
</dbReference>
<organism evidence="14 15">
    <name type="scientific">Prochlorococcus marinus (strain MIT 9515)</name>
    <dbReference type="NCBI Taxonomy" id="167542"/>
    <lineage>
        <taxon>Bacteria</taxon>
        <taxon>Bacillati</taxon>
        <taxon>Cyanobacteriota</taxon>
        <taxon>Cyanophyceae</taxon>
        <taxon>Synechococcales</taxon>
        <taxon>Prochlorococcaceae</taxon>
        <taxon>Prochlorococcus</taxon>
    </lineage>
</organism>
<dbReference type="OrthoDB" id="9796672at2"/>
<feature type="transmembrane region" description="Helical" evidence="13">
    <location>
        <begin position="41"/>
        <end position="60"/>
    </location>
</feature>
<dbReference type="eggNOG" id="COG0558">
    <property type="taxonomic scope" value="Bacteria"/>
</dbReference>
<keyword evidence="4 12" id="KW-0808">Transferase</keyword>
<dbReference type="PIRSF" id="PIRSF000847">
    <property type="entry name" value="Phos_ph_gly_syn"/>
    <property type="match status" value="1"/>
</dbReference>
<evidence type="ECO:0000256" key="7">
    <source>
        <dbReference type="ARBA" id="ARBA00023098"/>
    </source>
</evidence>
<dbReference type="RefSeq" id="WP_011820097.1">
    <property type="nucleotide sequence ID" value="NC_008817.1"/>
</dbReference>
<evidence type="ECO:0000256" key="12">
    <source>
        <dbReference type="RuleBase" id="RU003750"/>
    </source>
</evidence>
<reference evidence="14 15" key="1">
    <citation type="journal article" date="2007" name="PLoS Genet.">
        <title>Patterns and implications of gene gain and loss in the evolution of Prochlorococcus.</title>
        <authorList>
            <person name="Kettler G.C."/>
            <person name="Martiny A.C."/>
            <person name="Huang K."/>
            <person name="Zucker J."/>
            <person name="Coleman M.L."/>
            <person name="Rodrigue S."/>
            <person name="Chen F."/>
            <person name="Lapidus A."/>
            <person name="Ferriera S."/>
            <person name="Johnson J."/>
            <person name="Steglich C."/>
            <person name="Church G.M."/>
            <person name="Richardson P."/>
            <person name="Chisholm S.W."/>
        </authorList>
    </citation>
    <scope>NUCLEOTIDE SEQUENCE [LARGE SCALE GENOMIC DNA]</scope>
    <source>
        <strain evidence="14 15">MIT 9515</strain>
    </source>
</reference>
<evidence type="ECO:0000256" key="5">
    <source>
        <dbReference type="ARBA" id="ARBA00022692"/>
    </source>
</evidence>
<dbReference type="Gene3D" id="1.20.120.1760">
    <property type="match status" value="1"/>
</dbReference>
<keyword evidence="5 13" id="KW-0812">Transmembrane</keyword>
<feature type="transmembrane region" description="Helical" evidence="13">
    <location>
        <begin position="12"/>
        <end position="34"/>
    </location>
</feature>
<name>A2BW31_PROM5</name>